<evidence type="ECO:0008006" key="3">
    <source>
        <dbReference type="Google" id="ProtNLM"/>
    </source>
</evidence>
<protein>
    <recommendedName>
        <fullName evidence="3">Head-to-tail adaptor</fullName>
    </recommendedName>
</protein>
<comment type="caution">
    <text evidence="1">The sequence shown here is derived from an EMBL/GenBank/DDBJ whole genome shotgun (WGS) entry which is preliminary data.</text>
</comment>
<dbReference type="EMBL" id="JBHRWI010000070">
    <property type="protein sequence ID" value="MFC3516897.1"/>
    <property type="molecule type" value="Genomic_DNA"/>
</dbReference>
<dbReference type="RefSeq" id="WP_377870244.1">
    <property type="nucleotide sequence ID" value="NZ_JBHMAY010000021.1"/>
</dbReference>
<evidence type="ECO:0000313" key="2">
    <source>
        <dbReference type="Proteomes" id="UP001595764"/>
    </source>
</evidence>
<sequence length="176" mass="18394">MSTDGAAAFLTAVSAAVRDAAGVPITRGTFTFDGGGTPEQYLTLPAQPIVSVDAAAIDGVSVTDYKLIDGRLWRRLGWSHSCEPSVITVTQTCGLETVPADIVDLVCSLVGLAMANAEDGGYSSRGDLTQLRIDDYSEGYNSSASGRLAGVIELPDATRNRLRARFGSAAGFVGFR</sequence>
<name>A0ABV7QUA8_9PSEU</name>
<evidence type="ECO:0000313" key="1">
    <source>
        <dbReference type="EMBL" id="MFC3516897.1"/>
    </source>
</evidence>
<organism evidence="1 2">
    <name type="scientific">Amycolatopsis halotolerans</name>
    <dbReference type="NCBI Taxonomy" id="330083"/>
    <lineage>
        <taxon>Bacteria</taxon>
        <taxon>Bacillati</taxon>
        <taxon>Actinomycetota</taxon>
        <taxon>Actinomycetes</taxon>
        <taxon>Pseudonocardiales</taxon>
        <taxon>Pseudonocardiaceae</taxon>
        <taxon>Amycolatopsis</taxon>
    </lineage>
</organism>
<accession>A0ABV7QUA8</accession>
<gene>
    <name evidence="1" type="ORF">ACFORO_42495</name>
</gene>
<proteinExistence type="predicted"/>
<keyword evidence="2" id="KW-1185">Reference proteome</keyword>
<dbReference type="Proteomes" id="UP001595764">
    <property type="component" value="Unassembled WGS sequence"/>
</dbReference>
<reference evidence="2" key="1">
    <citation type="journal article" date="2019" name="Int. J. Syst. Evol. Microbiol.">
        <title>The Global Catalogue of Microorganisms (GCM) 10K type strain sequencing project: providing services to taxonomists for standard genome sequencing and annotation.</title>
        <authorList>
            <consortium name="The Broad Institute Genomics Platform"/>
            <consortium name="The Broad Institute Genome Sequencing Center for Infectious Disease"/>
            <person name="Wu L."/>
            <person name="Ma J."/>
        </authorList>
    </citation>
    <scope>NUCLEOTIDE SEQUENCE [LARGE SCALE GENOMIC DNA]</scope>
    <source>
        <strain evidence="2">CGMCC 4.7682</strain>
    </source>
</reference>